<comment type="caution">
    <text evidence="1">The sequence shown here is derived from an EMBL/GenBank/DDBJ whole genome shotgun (WGS) entry which is preliminary data.</text>
</comment>
<evidence type="ECO:0000313" key="2">
    <source>
        <dbReference type="Proteomes" id="UP000003692"/>
    </source>
</evidence>
<reference evidence="1 2" key="1">
    <citation type="submission" date="2010-02" db="EMBL/GenBank/DDBJ databases">
        <authorList>
            <person name="Weinstock G."/>
            <person name="Sodergren E."/>
            <person name="Clifton S."/>
            <person name="Fulton L."/>
            <person name="Fulton B."/>
            <person name="Courtney L."/>
            <person name="Fronick C."/>
            <person name="Harrison M."/>
            <person name="Strong C."/>
            <person name="Farmer C."/>
            <person name="Delahaunty K."/>
            <person name="Markovic C."/>
            <person name="Hall O."/>
            <person name="Minx P."/>
            <person name="Tomlinson C."/>
            <person name="Mitreva M."/>
            <person name="Nelson J."/>
            <person name="Hou S."/>
            <person name="Wollam A."/>
            <person name="Pepin K.H."/>
            <person name="Johnson M."/>
            <person name="Bhonagiri V."/>
            <person name="Zhang X."/>
            <person name="Suruliraj S."/>
            <person name="Warren W."/>
            <person name="Chinwalla A."/>
            <person name="Mardis E.R."/>
            <person name="Wilson R.K."/>
        </authorList>
    </citation>
    <scope>NUCLEOTIDE SEQUENCE [LARGE SCALE GENOMIC DNA]</scope>
    <source>
        <strain evidence="1 2">ATCC 23685</strain>
    </source>
</reference>
<sequence length="60" mass="6928">MASQRNFTYTARRHTDTIFVVFYFSWYANNHVTLTLSAGYRTIKNSRIIALFFTSIGTVG</sequence>
<dbReference type="EMBL" id="ADGK01000261">
    <property type="protein sequence ID" value="EFE21884.1"/>
    <property type="molecule type" value="Genomic_DNA"/>
</dbReference>
<gene>
    <name evidence="1" type="ORF">EDWATA_03107</name>
</gene>
<accession>D4F8K7</accession>
<dbReference type="Proteomes" id="UP000003692">
    <property type="component" value="Unassembled WGS sequence"/>
</dbReference>
<protein>
    <submittedName>
        <fullName evidence="1">Uncharacterized protein</fullName>
    </submittedName>
</protein>
<organism evidence="1 2">
    <name type="scientific">Edwardsiella tarda ATCC 23685</name>
    <dbReference type="NCBI Taxonomy" id="500638"/>
    <lineage>
        <taxon>Bacteria</taxon>
        <taxon>Pseudomonadati</taxon>
        <taxon>Pseudomonadota</taxon>
        <taxon>Gammaproteobacteria</taxon>
        <taxon>Enterobacterales</taxon>
        <taxon>Hafniaceae</taxon>
        <taxon>Edwardsiella</taxon>
    </lineage>
</organism>
<name>D4F8K7_EDWTA</name>
<evidence type="ECO:0000313" key="1">
    <source>
        <dbReference type="EMBL" id="EFE21884.1"/>
    </source>
</evidence>
<dbReference type="AlphaFoldDB" id="D4F8K7"/>
<dbReference type="HOGENOM" id="CLU_2934045_0_0_6"/>
<proteinExistence type="predicted"/>